<dbReference type="STRING" id="52.CMC5_025510"/>
<keyword evidence="7 8" id="KW-0472">Membrane</keyword>
<dbReference type="PANTHER" id="PTHR43553">
    <property type="entry name" value="HEAVY METAL TRANSPORTER"/>
    <property type="match status" value="1"/>
</dbReference>
<feature type="transmembrane region" description="Helical" evidence="8">
    <location>
        <begin position="236"/>
        <end position="257"/>
    </location>
</feature>
<evidence type="ECO:0008006" key="13">
    <source>
        <dbReference type="Google" id="ProtNLM"/>
    </source>
</evidence>
<dbReference type="InterPro" id="IPR017871">
    <property type="entry name" value="ABC_transporter-like_CS"/>
</dbReference>
<dbReference type="InterPro" id="IPR015856">
    <property type="entry name" value="ABC_transpr_CbiO/EcfA_su"/>
</dbReference>
<dbReference type="CDD" id="cd03225">
    <property type="entry name" value="ABC_cobalt_CbiO_domain1"/>
    <property type="match status" value="1"/>
</dbReference>
<dbReference type="KEGG" id="ccro:CMC5_025510"/>
<evidence type="ECO:0000256" key="6">
    <source>
        <dbReference type="ARBA" id="ARBA00022989"/>
    </source>
</evidence>
<evidence type="ECO:0000256" key="2">
    <source>
        <dbReference type="ARBA" id="ARBA00022448"/>
    </source>
</evidence>
<gene>
    <name evidence="11" type="ORF">CMC5_025510</name>
</gene>
<keyword evidence="6 8" id="KW-1133">Transmembrane helix</keyword>
<proteinExistence type="predicted"/>
<keyword evidence="2" id="KW-0813">Transport</keyword>
<evidence type="ECO:0000256" key="7">
    <source>
        <dbReference type="ARBA" id="ARBA00023136"/>
    </source>
</evidence>
<evidence type="ECO:0000256" key="1">
    <source>
        <dbReference type="ARBA" id="ARBA00004651"/>
    </source>
</evidence>
<dbReference type="Pfam" id="PF00005">
    <property type="entry name" value="ABC_tran"/>
    <property type="match status" value="1"/>
</dbReference>
<dbReference type="GO" id="GO:0140359">
    <property type="term" value="F:ABC-type transporter activity"/>
    <property type="evidence" value="ECO:0007669"/>
    <property type="project" value="InterPro"/>
</dbReference>
<keyword evidence="3 8" id="KW-0812">Transmembrane</keyword>
<dbReference type="InterPro" id="IPR003439">
    <property type="entry name" value="ABC_transporter-like_ATP-bd"/>
</dbReference>
<dbReference type="SUPFAM" id="SSF52540">
    <property type="entry name" value="P-loop containing nucleoside triphosphate hydrolases"/>
    <property type="match status" value="1"/>
</dbReference>
<dbReference type="PANTHER" id="PTHR43553:SF11">
    <property type="entry name" value="ABC TRANSPORTER ATP-BINDING_PERMEASE PROTEIN YOJI"/>
    <property type="match status" value="1"/>
</dbReference>
<evidence type="ECO:0000313" key="12">
    <source>
        <dbReference type="Proteomes" id="UP000067626"/>
    </source>
</evidence>
<name>A0A0K1EC07_CHOCO</name>
<dbReference type="PROSITE" id="PS00211">
    <property type="entry name" value="ABC_TRANSPORTER_1"/>
    <property type="match status" value="1"/>
</dbReference>
<dbReference type="OrthoDB" id="9760776at2"/>
<comment type="subcellular location">
    <subcellularLocation>
        <location evidence="1">Cell membrane</location>
        <topology evidence="1">Multi-pass membrane protein</topology>
    </subcellularLocation>
</comment>
<evidence type="ECO:0000256" key="4">
    <source>
        <dbReference type="ARBA" id="ARBA00022741"/>
    </source>
</evidence>
<evidence type="ECO:0000259" key="10">
    <source>
        <dbReference type="PROSITE" id="PS50929"/>
    </source>
</evidence>
<evidence type="ECO:0000256" key="5">
    <source>
        <dbReference type="ARBA" id="ARBA00022840"/>
    </source>
</evidence>
<keyword evidence="5" id="KW-0067">ATP-binding</keyword>
<dbReference type="EMBL" id="CP012159">
    <property type="protein sequence ID" value="AKT38405.1"/>
    <property type="molecule type" value="Genomic_DNA"/>
</dbReference>
<dbReference type="InterPro" id="IPR027417">
    <property type="entry name" value="P-loop_NTPase"/>
</dbReference>
<keyword evidence="12" id="KW-1185">Reference proteome</keyword>
<dbReference type="PROSITE" id="PS50929">
    <property type="entry name" value="ABC_TM1F"/>
    <property type="match status" value="1"/>
</dbReference>
<dbReference type="GO" id="GO:0043190">
    <property type="term" value="C:ATP-binding cassette (ABC) transporter complex"/>
    <property type="evidence" value="ECO:0007669"/>
    <property type="project" value="TreeGrafter"/>
</dbReference>
<accession>A0A0K1EC07</accession>
<evidence type="ECO:0000313" key="11">
    <source>
        <dbReference type="EMBL" id="AKT38405.1"/>
    </source>
</evidence>
<sequence>MIPALRILDRKERRQAVRFAVCLTASSVLMTGVLTLVAQALGATPGSESHRTLVITFVIAIVAIYTLLRVGAGGLMAQLQHALASLRVRVTRQIVSAELRAVEEAGEASAAHTQQVEQVSIFFGQGVAFLQMATMLVPGLLYVMLTSLSSAVAVAVTGVLTLPMLAAEFAKSRAATRQMSNDRASFNALLGQMLEGFKQIKLDERTGNAVLADLKERSQRVTEGRLRLDAAMGREVLGSSGFIHLVTALILFVIPSNSTPDPASLFSVALMLYMMVGPVIFFASQTHVLTSANLAYERLVELGGKLRPDPALEAERTEAEGMGAEGTGAEDAEAEHAEAIRAAAARAAAEQVDATPMAFERITLHGVSFTYGKAKEPSFTVGPIDLELRRGEIVFITGGNGSGKTTLMKTLCGLYPPGTGSIQVDERRIGAHDLERYRALFTAIFSDQHLFPKPYGIRAEPDRVRALLKRFGLEHVTRFEDGRFTKLALSSGQAKRLSMVIALLEDRPIFLLDEWAAHQDPELRRYYYTELLPELRAQGKSILAVSHDDQFFGVADRQIALENGQIRAVADGEGLPAGADTPSG</sequence>
<dbReference type="Proteomes" id="UP000067626">
    <property type="component" value="Chromosome"/>
</dbReference>
<feature type="transmembrane region" description="Helical" evidence="8">
    <location>
        <begin position="263"/>
        <end position="283"/>
    </location>
</feature>
<dbReference type="InterPro" id="IPR011527">
    <property type="entry name" value="ABC1_TM_dom"/>
</dbReference>
<keyword evidence="4" id="KW-0547">Nucleotide-binding</keyword>
<dbReference type="SUPFAM" id="SSF90123">
    <property type="entry name" value="ABC transporter transmembrane region"/>
    <property type="match status" value="1"/>
</dbReference>
<dbReference type="GO" id="GO:0005524">
    <property type="term" value="F:ATP binding"/>
    <property type="evidence" value="ECO:0007669"/>
    <property type="project" value="UniProtKB-KW"/>
</dbReference>
<dbReference type="InterPro" id="IPR050095">
    <property type="entry name" value="ECF_ABC_transporter_ATP-bd"/>
</dbReference>
<dbReference type="AlphaFoldDB" id="A0A0K1EC07"/>
<dbReference type="GO" id="GO:0016887">
    <property type="term" value="F:ATP hydrolysis activity"/>
    <property type="evidence" value="ECO:0007669"/>
    <property type="project" value="InterPro"/>
</dbReference>
<feature type="transmembrane region" description="Helical" evidence="8">
    <location>
        <begin position="151"/>
        <end position="170"/>
    </location>
</feature>
<feature type="transmembrane region" description="Helical" evidence="8">
    <location>
        <begin position="53"/>
        <end position="77"/>
    </location>
</feature>
<protein>
    <recommendedName>
        <fullName evidence="13">ABC transporter ATP-binding protein</fullName>
    </recommendedName>
</protein>
<feature type="domain" description="ABC transmembrane type-1" evidence="10">
    <location>
        <begin position="19"/>
        <end position="291"/>
    </location>
</feature>
<reference evidence="11 12" key="1">
    <citation type="submission" date="2015-07" db="EMBL/GenBank/DDBJ databases">
        <title>Genome analysis of myxobacterium Chondromyces crocatus Cm c5 reveals a high potential for natural compound synthesis and the genetic basis for the loss of fruiting body formation.</title>
        <authorList>
            <person name="Zaburannyi N."/>
            <person name="Bunk B."/>
            <person name="Maier J."/>
            <person name="Overmann J."/>
            <person name="Mueller R."/>
        </authorList>
    </citation>
    <scope>NUCLEOTIDE SEQUENCE [LARGE SCALE GENOMIC DNA]</scope>
    <source>
        <strain evidence="11 12">Cm c5</strain>
    </source>
</reference>
<dbReference type="InterPro" id="IPR003593">
    <property type="entry name" value="AAA+_ATPase"/>
</dbReference>
<feature type="transmembrane region" description="Helical" evidence="8">
    <location>
        <begin position="121"/>
        <end position="145"/>
    </location>
</feature>
<organism evidence="11 12">
    <name type="scientific">Chondromyces crocatus</name>
    <dbReference type="NCBI Taxonomy" id="52"/>
    <lineage>
        <taxon>Bacteria</taxon>
        <taxon>Pseudomonadati</taxon>
        <taxon>Myxococcota</taxon>
        <taxon>Polyangia</taxon>
        <taxon>Polyangiales</taxon>
        <taxon>Polyangiaceae</taxon>
        <taxon>Chondromyces</taxon>
    </lineage>
</organism>
<dbReference type="SMART" id="SM00382">
    <property type="entry name" value="AAA"/>
    <property type="match status" value="1"/>
</dbReference>
<dbReference type="Gene3D" id="1.20.1560.10">
    <property type="entry name" value="ABC transporter type 1, transmembrane domain"/>
    <property type="match status" value="1"/>
</dbReference>
<evidence type="ECO:0000256" key="8">
    <source>
        <dbReference type="SAM" id="Phobius"/>
    </source>
</evidence>
<evidence type="ECO:0000259" key="9">
    <source>
        <dbReference type="PROSITE" id="PS50893"/>
    </source>
</evidence>
<dbReference type="Gene3D" id="3.40.50.300">
    <property type="entry name" value="P-loop containing nucleotide triphosphate hydrolases"/>
    <property type="match status" value="1"/>
</dbReference>
<evidence type="ECO:0000256" key="3">
    <source>
        <dbReference type="ARBA" id="ARBA00022692"/>
    </source>
</evidence>
<feature type="domain" description="ABC transporter" evidence="9">
    <location>
        <begin position="362"/>
        <end position="581"/>
    </location>
</feature>
<feature type="transmembrane region" description="Helical" evidence="8">
    <location>
        <begin position="20"/>
        <end position="41"/>
    </location>
</feature>
<dbReference type="PROSITE" id="PS50893">
    <property type="entry name" value="ABC_TRANSPORTER_2"/>
    <property type="match status" value="1"/>
</dbReference>
<dbReference type="RefSeq" id="WP_050430631.1">
    <property type="nucleotide sequence ID" value="NZ_CP012159.1"/>
</dbReference>
<dbReference type="InterPro" id="IPR036640">
    <property type="entry name" value="ABC1_TM_sf"/>
</dbReference>